<dbReference type="GO" id="GO:0008893">
    <property type="term" value="F:guanosine-3',5'-bis(diphosphate) 3'-diphosphatase activity"/>
    <property type="evidence" value="ECO:0007669"/>
    <property type="project" value="UniProtKB-EC"/>
</dbReference>
<organism evidence="14">
    <name type="scientific">Clastoptera arizonana</name>
    <name type="common">Arizona spittle bug</name>
    <dbReference type="NCBI Taxonomy" id="38151"/>
    <lineage>
        <taxon>Eukaryota</taxon>
        <taxon>Metazoa</taxon>
        <taxon>Ecdysozoa</taxon>
        <taxon>Arthropoda</taxon>
        <taxon>Hexapoda</taxon>
        <taxon>Insecta</taxon>
        <taxon>Pterygota</taxon>
        <taxon>Neoptera</taxon>
        <taxon>Paraneoptera</taxon>
        <taxon>Hemiptera</taxon>
        <taxon>Auchenorrhyncha</taxon>
        <taxon>Cercopoidea</taxon>
        <taxon>Clastopteridae</taxon>
        <taxon>Clastoptera</taxon>
    </lineage>
</organism>
<evidence type="ECO:0000256" key="6">
    <source>
        <dbReference type="ARBA" id="ARBA00037781"/>
    </source>
</evidence>
<accession>A0A1B6BZ71</accession>
<dbReference type="Gene3D" id="1.10.3210.10">
    <property type="entry name" value="Hypothetical protein af1432"/>
    <property type="match status" value="1"/>
</dbReference>
<name>A0A1B6BZ71_9HEMI</name>
<evidence type="ECO:0000256" key="3">
    <source>
        <dbReference type="ARBA" id="ARBA00022801"/>
    </source>
</evidence>
<comment type="similarity">
    <text evidence="7">Belongs to the MESH1 family.</text>
</comment>
<feature type="signal peptide" evidence="12">
    <location>
        <begin position="1"/>
        <end position="22"/>
    </location>
</feature>
<dbReference type="PANTHER" id="PTHR46246:SF1">
    <property type="entry name" value="GUANOSINE-3',5'-BIS(DIPHOSPHATE) 3'-PYROPHOSPHOHYDROLASE MESH1"/>
    <property type="match status" value="1"/>
</dbReference>
<comment type="function">
    <text evidence="6">ppGpp hydrolyzing enzyme involved in starvation response.</text>
</comment>
<dbReference type="EMBL" id="GEDC01030735">
    <property type="protein sequence ID" value="JAS06563.1"/>
    <property type="molecule type" value="Transcribed_RNA"/>
</dbReference>
<gene>
    <name evidence="14" type="ORF">g.26885</name>
</gene>
<dbReference type="PANTHER" id="PTHR46246">
    <property type="entry name" value="GUANOSINE-3',5'-BIS(DIPHOSPHATE) 3'-PYROPHOSPHOHYDROLASE MESH1"/>
    <property type="match status" value="1"/>
</dbReference>
<evidence type="ECO:0000256" key="8">
    <source>
        <dbReference type="ARBA" id="ARBA00040793"/>
    </source>
</evidence>
<dbReference type="InterPro" id="IPR003607">
    <property type="entry name" value="HD/PDEase_dom"/>
</dbReference>
<dbReference type="EC" id="3.1.7.2" evidence="5"/>
<comment type="catalytic activity">
    <reaction evidence="11">
        <text>guanosine 3',5'-bis(diphosphate) + H2O = GDP + diphosphate + H(+)</text>
        <dbReference type="Rhea" id="RHEA:14253"/>
        <dbReference type="ChEBI" id="CHEBI:15377"/>
        <dbReference type="ChEBI" id="CHEBI:15378"/>
        <dbReference type="ChEBI" id="CHEBI:33019"/>
        <dbReference type="ChEBI" id="CHEBI:58189"/>
        <dbReference type="ChEBI" id="CHEBI:77828"/>
        <dbReference type="EC" id="3.1.7.2"/>
    </reaction>
</comment>
<proteinExistence type="inferred from homology"/>
<evidence type="ECO:0000256" key="1">
    <source>
        <dbReference type="ARBA" id="ARBA00001936"/>
    </source>
</evidence>
<feature type="chain" id="PRO_5008579969" description="Guanosine-3',5'-bis(diphosphate) 3'-pyrophosphohydrolase MESH1" evidence="12">
    <location>
        <begin position="23"/>
        <end position="208"/>
    </location>
</feature>
<dbReference type="Pfam" id="PF13328">
    <property type="entry name" value="HD_4"/>
    <property type="match status" value="1"/>
</dbReference>
<dbReference type="GO" id="GO:0046872">
    <property type="term" value="F:metal ion binding"/>
    <property type="evidence" value="ECO:0007669"/>
    <property type="project" value="UniProtKB-KW"/>
</dbReference>
<dbReference type="SUPFAM" id="SSF109604">
    <property type="entry name" value="HD-domain/PDEase-like"/>
    <property type="match status" value="1"/>
</dbReference>
<dbReference type="PROSITE" id="PS51831">
    <property type="entry name" value="HD"/>
    <property type="match status" value="1"/>
</dbReference>
<dbReference type="CDD" id="cd00077">
    <property type="entry name" value="HDc"/>
    <property type="match status" value="1"/>
</dbReference>
<evidence type="ECO:0000256" key="5">
    <source>
        <dbReference type="ARBA" id="ARBA00024387"/>
    </source>
</evidence>
<dbReference type="InterPro" id="IPR006674">
    <property type="entry name" value="HD_domain"/>
</dbReference>
<evidence type="ECO:0000256" key="2">
    <source>
        <dbReference type="ARBA" id="ARBA00022723"/>
    </source>
</evidence>
<keyword evidence="3" id="KW-0378">Hydrolase</keyword>
<sequence length="208" mass="23861">MLIKSYFYLVLNLFSEFCVTFADISSDNMSRENEMKTLITCTNFAALKHRNQRRKDEAKTPYINHPIGVANILINEGGITDLEVICSALLHDTVEDTDTTIEEIKSEFGASIADIVAEVTDDKSLPKATRKELQIKHAPSSSFKAKLVKLADKVYNLRDLDLECPNGWSEQRREEYYEWSFKVVNGLRNTNKPMEDSLDEIFRRRGLM</sequence>
<evidence type="ECO:0000256" key="4">
    <source>
        <dbReference type="ARBA" id="ARBA00023211"/>
    </source>
</evidence>
<keyword evidence="4" id="KW-0464">Manganese</keyword>
<evidence type="ECO:0000259" key="13">
    <source>
        <dbReference type="PROSITE" id="PS51831"/>
    </source>
</evidence>
<evidence type="ECO:0000256" key="12">
    <source>
        <dbReference type="SAM" id="SignalP"/>
    </source>
</evidence>
<keyword evidence="12" id="KW-0732">Signal</keyword>
<comment type="cofactor">
    <cofactor evidence="1">
        <name>Mn(2+)</name>
        <dbReference type="ChEBI" id="CHEBI:29035"/>
    </cofactor>
</comment>
<reference evidence="14" key="1">
    <citation type="submission" date="2015-12" db="EMBL/GenBank/DDBJ databases">
        <title>De novo transcriptome assembly of four potential Pierce s Disease insect vectors from Arizona vineyards.</title>
        <authorList>
            <person name="Tassone E.E."/>
        </authorList>
    </citation>
    <scope>NUCLEOTIDE SEQUENCE</scope>
</reference>
<evidence type="ECO:0000256" key="7">
    <source>
        <dbReference type="ARBA" id="ARBA00038354"/>
    </source>
</evidence>
<evidence type="ECO:0000256" key="11">
    <source>
        <dbReference type="ARBA" id="ARBA00047968"/>
    </source>
</evidence>
<evidence type="ECO:0000313" key="14">
    <source>
        <dbReference type="EMBL" id="JAS06563.1"/>
    </source>
</evidence>
<protein>
    <recommendedName>
        <fullName evidence="8">Guanosine-3',5'-bis(diphosphate) 3'-pyrophosphohydrolase MESH1</fullName>
        <ecNumber evidence="5">3.1.7.2</ecNumber>
    </recommendedName>
    <alternativeName>
        <fullName evidence="9">Metazoan SpoT homolog 1</fullName>
    </alternativeName>
    <alternativeName>
        <fullName evidence="10">Penta-phosphate guanosine-3'-pyrophosphohydrolase</fullName>
    </alternativeName>
</protein>
<dbReference type="InterPro" id="IPR052194">
    <property type="entry name" value="MESH1"/>
</dbReference>
<dbReference type="AlphaFoldDB" id="A0A1B6BZ71"/>
<keyword evidence="2" id="KW-0479">Metal-binding</keyword>
<evidence type="ECO:0000256" key="9">
    <source>
        <dbReference type="ARBA" id="ARBA00041464"/>
    </source>
</evidence>
<feature type="domain" description="HD" evidence="13">
    <location>
        <begin position="62"/>
        <end position="157"/>
    </location>
</feature>
<dbReference type="FunFam" id="1.10.3210.10:FF:000012">
    <property type="entry name" value="HD domain containing 3"/>
    <property type="match status" value="1"/>
</dbReference>
<evidence type="ECO:0000256" key="10">
    <source>
        <dbReference type="ARBA" id="ARBA00041770"/>
    </source>
</evidence>